<dbReference type="InterPro" id="IPR036661">
    <property type="entry name" value="Luciferase-like_sf"/>
</dbReference>
<dbReference type="AlphaFoldDB" id="A0A5A7NNC9"/>
<dbReference type="InterPro" id="IPR011251">
    <property type="entry name" value="Luciferase-like_dom"/>
</dbReference>
<name>A0A5A7NNC9_9MICC</name>
<sequence length="349" mass="38784">MEFGILMGDQPVQSSPTEHLDLMLRKVEAAQEAGFKYLTIGQHFLYDGFRWLQPIPLLSRLAAELDDDVRLGTTVLVGPVHHPVILAEELATLDIITGGRLVVGIGTGYLPAEYETMGVPFKQRYQLLDELIEVMTKLWTQDRVTHHGRFWNIEDAPTHIRPVQDPRPPIWLGAMKETGVRRAARLGDVWTITPQQTVDQVEDLIRIYVEERVGAGLPLNKLPLRRELMIGRDFDDAVNNFAAVARVKYEAYADRGMDLLSDEAVRNGFVETVRDHVLLGSADDVRNQIAAIAGRLPIGPLLIRPHWPGMDAGQTAAYLKKVGEEVVKPLAGLESASFEKTMSTVVGAG</sequence>
<dbReference type="Gene3D" id="3.20.20.30">
    <property type="entry name" value="Luciferase-like domain"/>
    <property type="match status" value="1"/>
</dbReference>
<dbReference type="PANTHER" id="PTHR42847:SF4">
    <property type="entry name" value="ALKANESULFONATE MONOOXYGENASE-RELATED"/>
    <property type="match status" value="1"/>
</dbReference>
<dbReference type="OrthoDB" id="7903015at2"/>
<dbReference type="GO" id="GO:0008726">
    <property type="term" value="F:alkanesulfonate monooxygenase activity"/>
    <property type="evidence" value="ECO:0007669"/>
    <property type="project" value="TreeGrafter"/>
</dbReference>
<evidence type="ECO:0000256" key="1">
    <source>
        <dbReference type="ARBA" id="ARBA00022630"/>
    </source>
</evidence>
<proteinExistence type="predicted"/>
<feature type="domain" description="Luciferase-like" evidence="5">
    <location>
        <begin position="1"/>
        <end position="293"/>
    </location>
</feature>
<gene>
    <name evidence="6" type="ORF">NCCP1664_07970</name>
</gene>
<keyword evidence="3" id="KW-0560">Oxidoreductase</keyword>
<evidence type="ECO:0000256" key="2">
    <source>
        <dbReference type="ARBA" id="ARBA00022643"/>
    </source>
</evidence>
<dbReference type="SUPFAM" id="SSF51679">
    <property type="entry name" value="Bacterial luciferase-like"/>
    <property type="match status" value="1"/>
</dbReference>
<evidence type="ECO:0000259" key="5">
    <source>
        <dbReference type="Pfam" id="PF00296"/>
    </source>
</evidence>
<evidence type="ECO:0000256" key="4">
    <source>
        <dbReference type="ARBA" id="ARBA00023033"/>
    </source>
</evidence>
<dbReference type="EMBL" id="BKDJ01000003">
    <property type="protein sequence ID" value="GER22300.1"/>
    <property type="molecule type" value="Genomic_DNA"/>
</dbReference>
<evidence type="ECO:0000313" key="7">
    <source>
        <dbReference type="Proteomes" id="UP000325307"/>
    </source>
</evidence>
<keyword evidence="7" id="KW-1185">Reference proteome</keyword>
<dbReference type="PANTHER" id="PTHR42847">
    <property type="entry name" value="ALKANESULFONATE MONOOXYGENASE"/>
    <property type="match status" value="1"/>
</dbReference>
<keyword evidence="4" id="KW-0503">Monooxygenase</keyword>
<dbReference type="Pfam" id="PF00296">
    <property type="entry name" value="Bac_luciferase"/>
    <property type="match status" value="1"/>
</dbReference>
<organism evidence="6 7">
    <name type="scientific">Zafaria cholistanensis</name>
    <dbReference type="NCBI Taxonomy" id="1682741"/>
    <lineage>
        <taxon>Bacteria</taxon>
        <taxon>Bacillati</taxon>
        <taxon>Actinomycetota</taxon>
        <taxon>Actinomycetes</taxon>
        <taxon>Micrococcales</taxon>
        <taxon>Micrococcaceae</taxon>
        <taxon>Zafaria</taxon>
    </lineage>
</organism>
<comment type="caution">
    <text evidence="6">The sequence shown here is derived from an EMBL/GenBank/DDBJ whole genome shotgun (WGS) entry which is preliminary data.</text>
</comment>
<dbReference type="InterPro" id="IPR050172">
    <property type="entry name" value="SsuD_RutA_monooxygenase"/>
</dbReference>
<keyword evidence="2" id="KW-0288">FMN</keyword>
<reference evidence="6 7" key="1">
    <citation type="submission" date="2019-09" db="EMBL/GenBank/DDBJ databases">
        <title>Arthrobacter zafarii sp. nov., a moderately thermotolerant and halotolerant actinobacterium isolated from Cholistan desert soil of Pakistan.</title>
        <authorList>
            <person name="Amin A."/>
            <person name="Ahmed I."/>
            <person name="Khalid N."/>
            <person name="Schumann P."/>
            <person name="Busse H.J."/>
            <person name="Khan I.U."/>
            <person name="Li S."/>
            <person name="Li W.J."/>
        </authorList>
    </citation>
    <scope>NUCLEOTIDE SEQUENCE [LARGE SCALE GENOMIC DNA]</scope>
    <source>
        <strain evidence="6 7">NCCP-1664</strain>
    </source>
</reference>
<dbReference type="Proteomes" id="UP000325307">
    <property type="component" value="Unassembled WGS sequence"/>
</dbReference>
<accession>A0A5A7NNC9</accession>
<protein>
    <recommendedName>
        <fullName evidence="5">Luciferase-like domain-containing protein</fullName>
    </recommendedName>
</protein>
<evidence type="ECO:0000256" key="3">
    <source>
        <dbReference type="ARBA" id="ARBA00023002"/>
    </source>
</evidence>
<dbReference type="RefSeq" id="WP_149955948.1">
    <property type="nucleotide sequence ID" value="NZ_BKDJ01000003.1"/>
</dbReference>
<keyword evidence="1" id="KW-0285">Flavoprotein</keyword>
<dbReference type="GO" id="GO:0046306">
    <property type="term" value="P:alkanesulfonate catabolic process"/>
    <property type="evidence" value="ECO:0007669"/>
    <property type="project" value="TreeGrafter"/>
</dbReference>
<evidence type="ECO:0000313" key="6">
    <source>
        <dbReference type="EMBL" id="GER22300.1"/>
    </source>
</evidence>